<feature type="domain" description="Cytidyltransferase-like" evidence="2">
    <location>
        <begin position="12"/>
        <end position="172"/>
    </location>
</feature>
<organism evidence="3">
    <name type="scientific">freshwater metagenome</name>
    <dbReference type="NCBI Taxonomy" id="449393"/>
    <lineage>
        <taxon>unclassified sequences</taxon>
        <taxon>metagenomes</taxon>
        <taxon>ecological metagenomes</taxon>
    </lineage>
</organism>
<feature type="region of interest" description="Disordered" evidence="1">
    <location>
        <begin position="164"/>
        <end position="186"/>
    </location>
</feature>
<dbReference type="GO" id="GO:0000309">
    <property type="term" value="F:nicotinamide-nucleotide adenylyltransferase activity"/>
    <property type="evidence" value="ECO:0007669"/>
    <property type="project" value="TreeGrafter"/>
</dbReference>
<gene>
    <name evidence="3" type="ORF">UFOPK4201_01737</name>
</gene>
<dbReference type="PANTHER" id="PTHR31285:SF0">
    <property type="entry name" value="NICOTINAMIDE MONONUCLEOTIDE ADENYLYLTRANSFERASE"/>
    <property type="match status" value="1"/>
</dbReference>
<evidence type="ECO:0000259" key="2">
    <source>
        <dbReference type="Pfam" id="PF01467"/>
    </source>
</evidence>
<reference evidence="3" key="1">
    <citation type="submission" date="2020-05" db="EMBL/GenBank/DDBJ databases">
        <authorList>
            <person name="Chiriac C."/>
            <person name="Salcher M."/>
            <person name="Ghai R."/>
            <person name="Kavagutti S V."/>
        </authorList>
    </citation>
    <scope>NUCLEOTIDE SEQUENCE</scope>
</reference>
<feature type="compositionally biased region" description="Basic and acidic residues" evidence="1">
    <location>
        <begin position="171"/>
        <end position="186"/>
    </location>
</feature>
<proteinExistence type="predicted"/>
<dbReference type="Gene3D" id="3.40.50.620">
    <property type="entry name" value="HUPs"/>
    <property type="match status" value="1"/>
</dbReference>
<accession>A0A6J6AQL0</accession>
<name>A0A6J6AQL0_9ZZZZ</name>
<dbReference type="InterPro" id="IPR014729">
    <property type="entry name" value="Rossmann-like_a/b/a_fold"/>
</dbReference>
<evidence type="ECO:0000256" key="1">
    <source>
        <dbReference type="SAM" id="MobiDB-lite"/>
    </source>
</evidence>
<protein>
    <submittedName>
        <fullName evidence="3">Unannotated protein</fullName>
    </submittedName>
</protein>
<dbReference type="InterPro" id="IPR004821">
    <property type="entry name" value="Cyt_trans-like"/>
</dbReference>
<sequence length="186" mass="20137">MGTEQASIRRAVYPGSFDPPTIAHVHLAQTAISQLGLDRVDFAISSTTLGKDDSHLTPIDDRVDELRAIAEGDDRLGVVITAHSLLADIAEGYDVIILGADKWQQVLDPVWYGDFDARTQALLRLPLVAIAPRPPWPMPADDPSAKPPAGVAVVILDTDPAHHPVSATEVRAGREEWRATRGQTDK</sequence>
<dbReference type="GO" id="GO:0016887">
    <property type="term" value="F:ATP hydrolysis activity"/>
    <property type="evidence" value="ECO:0007669"/>
    <property type="project" value="TreeGrafter"/>
</dbReference>
<dbReference type="AlphaFoldDB" id="A0A6J6AQL0"/>
<dbReference type="Pfam" id="PF01467">
    <property type="entry name" value="CTP_transf_like"/>
    <property type="match status" value="1"/>
</dbReference>
<evidence type="ECO:0000313" key="3">
    <source>
        <dbReference type="EMBL" id="CAB4372690.1"/>
    </source>
</evidence>
<dbReference type="EMBL" id="CAEUNJ010000097">
    <property type="protein sequence ID" value="CAB4372690.1"/>
    <property type="molecule type" value="Genomic_DNA"/>
</dbReference>
<dbReference type="GO" id="GO:0005737">
    <property type="term" value="C:cytoplasm"/>
    <property type="evidence" value="ECO:0007669"/>
    <property type="project" value="TreeGrafter"/>
</dbReference>
<dbReference type="SUPFAM" id="SSF52374">
    <property type="entry name" value="Nucleotidylyl transferase"/>
    <property type="match status" value="1"/>
</dbReference>
<dbReference type="PANTHER" id="PTHR31285">
    <property type="entry name" value="NICOTINAMIDE MONONUCLEOTIDE ADENYLYLTRANSFERASE"/>
    <property type="match status" value="1"/>
</dbReference>